<dbReference type="Gene3D" id="1.10.260.50">
    <property type="match status" value="1"/>
</dbReference>
<evidence type="ECO:0000256" key="1">
    <source>
        <dbReference type="ARBA" id="ARBA00001933"/>
    </source>
</evidence>
<evidence type="ECO:0000313" key="12">
    <source>
        <dbReference type="EMBL" id="GAX47716.1"/>
    </source>
</evidence>
<gene>
    <name evidence="12" type="ORF">RsY01_1317</name>
</gene>
<accession>A0A224X4Z2</accession>
<evidence type="ECO:0000259" key="11">
    <source>
        <dbReference type="Pfam" id="PF00266"/>
    </source>
</evidence>
<keyword evidence="4" id="KW-0808">Transferase</keyword>
<evidence type="ECO:0000256" key="2">
    <source>
        <dbReference type="ARBA" id="ARBA00006490"/>
    </source>
</evidence>
<dbReference type="EMBL" id="BEDT01000003">
    <property type="protein sequence ID" value="GAX47716.1"/>
    <property type="molecule type" value="Genomic_DNA"/>
</dbReference>
<dbReference type="Gene3D" id="3.40.640.10">
    <property type="entry name" value="Type I PLP-dependent aspartate aminotransferase-like (Major domain)"/>
    <property type="match status" value="1"/>
</dbReference>
<feature type="domain" description="Aminotransferase class V" evidence="11">
    <location>
        <begin position="26"/>
        <end position="385"/>
    </location>
</feature>
<comment type="similarity">
    <text evidence="2">Belongs to the class-V pyridoxal-phosphate-dependent aminotransferase family. NifS/IscS subfamily.</text>
</comment>
<keyword evidence="7" id="KW-0408">Iron</keyword>
<dbReference type="InterPro" id="IPR015422">
    <property type="entry name" value="PyrdxlP-dep_Trfase_small"/>
</dbReference>
<evidence type="ECO:0000313" key="13">
    <source>
        <dbReference type="Proteomes" id="UP000218689"/>
    </source>
</evidence>
<dbReference type="AlphaFoldDB" id="A0A224X4Z2"/>
<keyword evidence="5" id="KW-0479">Metal-binding</keyword>
<keyword evidence="6" id="KW-0663">Pyridoxal phosphate</keyword>
<evidence type="ECO:0000256" key="10">
    <source>
        <dbReference type="RuleBase" id="RU004504"/>
    </source>
</evidence>
<dbReference type="InterPro" id="IPR020578">
    <property type="entry name" value="Aminotrans_V_PyrdxlP_BS"/>
</dbReference>
<keyword evidence="8" id="KW-0411">Iron-sulfur</keyword>
<keyword evidence="13" id="KW-1185">Reference proteome</keyword>
<evidence type="ECO:0000256" key="6">
    <source>
        <dbReference type="ARBA" id="ARBA00022898"/>
    </source>
</evidence>
<dbReference type="GO" id="GO:0051536">
    <property type="term" value="F:iron-sulfur cluster binding"/>
    <property type="evidence" value="ECO:0007669"/>
    <property type="project" value="UniProtKB-KW"/>
</dbReference>
<dbReference type="InterPro" id="IPR016454">
    <property type="entry name" value="Cysteine_dSase"/>
</dbReference>
<dbReference type="GO" id="GO:0031071">
    <property type="term" value="F:cysteine desulfurase activity"/>
    <property type="evidence" value="ECO:0007669"/>
    <property type="project" value="UniProtKB-EC"/>
</dbReference>
<proteinExistence type="inferred from homology"/>
<dbReference type="InterPro" id="IPR000192">
    <property type="entry name" value="Aminotrans_V_dom"/>
</dbReference>
<dbReference type="PROSITE" id="PS00595">
    <property type="entry name" value="AA_TRANSFER_CLASS_5"/>
    <property type="match status" value="1"/>
</dbReference>
<evidence type="ECO:0000256" key="7">
    <source>
        <dbReference type="ARBA" id="ARBA00023004"/>
    </source>
</evidence>
<evidence type="ECO:0000256" key="5">
    <source>
        <dbReference type="ARBA" id="ARBA00022723"/>
    </source>
</evidence>
<dbReference type="PANTHER" id="PTHR11601">
    <property type="entry name" value="CYSTEINE DESULFURYLASE FAMILY MEMBER"/>
    <property type="match status" value="1"/>
</dbReference>
<dbReference type="InterPro" id="IPR015424">
    <property type="entry name" value="PyrdxlP-dep_Trfase"/>
</dbReference>
<dbReference type="GO" id="GO:0046872">
    <property type="term" value="F:metal ion binding"/>
    <property type="evidence" value="ECO:0007669"/>
    <property type="project" value="UniProtKB-KW"/>
</dbReference>
<evidence type="ECO:0000256" key="4">
    <source>
        <dbReference type="ARBA" id="ARBA00022679"/>
    </source>
</evidence>
<reference evidence="13" key="1">
    <citation type="submission" date="2017-08" db="EMBL/GenBank/DDBJ databases">
        <title>Draft genome sequence of Lactococcus sp. strain Rs-Y01, isolated from the gut of the lower termite Reticulitermes speratus.</title>
        <authorList>
            <person name="Ohkuma M."/>
            <person name="Yuki M."/>
        </authorList>
    </citation>
    <scope>NUCLEOTIDE SEQUENCE [LARGE SCALE GENOMIC DNA]</scope>
    <source>
        <strain evidence="13">Rs-Y01</strain>
    </source>
</reference>
<dbReference type="InterPro" id="IPR015421">
    <property type="entry name" value="PyrdxlP-dep_Trfase_major"/>
</dbReference>
<dbReference type="Gene3D" id="3.90.1150.10">
    <property type="entry name" value="Aspartate Aminotransferase, domain 1"/>
    <property type="match status" value="1"/>
</dbReference>
<organism evidence="12 13">
    <name type="scientific">Pseudolactococcus reticulitermitis</name>
    <dbReference type="NCBI Taxonomy" id="2025039"/>
    <lineage>
        <taxon>Bacteria</taxon>
        <taxon>Bacillati</taxon>
        <taxon>Bacillota</taxon>
        <taxon>Bacilli</taxon>
        <taxon>Lactobacillales</taxon>
        <taxon>Streptococcaceae</taxon>
        <taxon>Pseudolactococcus</taxon>
    </lineage>
</organism>
<dbReference type="PIRSF" id="PIRSF005572">
    <property type="entry name" value="NifS"/>
    <property type="match status" value="1"/>
</dbReference>
<dbReference type="SUPFAM" id="SSF53383">
    <property type="entry name" value="PLP-dependent transferases"/>
    <property type="match status" value="1"/>
</dbReference>
<evidence type="ECO:0000256" key="9">
    <source>
        <dbReference type="ARBA" id="ARBA00050776"/>
    </source>
</evidence>
<dbReference type="EC" id="2.8.1.7" evidence="3"/>
<dbReference type="Proteomes" id="UP000218689">
    <property type="component" value="Unassembled WGS sequence"/>
</dbReference>
<sequence length="397" mass="43045">MTRKAQAFVQLTVKVLSLDAIGNPMIYLDNAATTPVLPEVSQAMLDTLNTTFGNPSSIHSYGRSAGKVIRDARKTIASILDVPARNLIFTSGGSEANNQALLGYALANRDKGNHIITTAIEHHAVLHTVQYLQERHDFDVTLITPNPDGSYTADLVTDALRDDTIMVSTMYANNETGQVLPIAEIADRLKTHQAVYHVDAVQVMGKIPVHPIALGIDFLSASAHKFHGPKGVGFLYHGDLKFDNLIHGGEQENGRRAGTESIHNIVGMATALEIAAEQFESNDDKVSARKAQLLSELDGLDYYINEFGKTMSHVLNLGFPGFNQDLLLMKLDLQGVAISTGSACTAGAIEPSHVLEAVFGKTSSKLKESVRVSLSDLTTSEEITEFVRILKSILLQK</sequence>
<comment type="caution">
    <text evidence="12">The sequence shown here is derived from an EMBL/GenBank/DDBJ whole genome shotgun (WGS) entry which is preliminary data.</text>
</comment>
<comment type="cofactor">
    <cofactor evidence="1 10">
        <name>pyridoxal 5'-phosphate</name>
        <dbReference type="ChEBI" id="CHEBI:597326"/>
    </cofactor>
</comment>
<evidence type="ECO:0000256" key="3">
    <source>
        <dbReference type="ARBA" id="ARBA00012239"/>
    </source>
</evidence>
<protein>
    <recommendedName>
        <fullName evidence="3">cysteine desulfurase</fullName>
        <ecNumber evidence="3">2.8.1.7</ecNumber>
    </recommendedName>
</protein>
<dbReference type="PANTHER" id="PTHR11601:SF34">
    <property type="entry name" value="CYSTEINE DESULFURASE"/>
    <property type="match status" value="1"/>
</dbReference>
<comment type="catalytic activity">
    <reaction evidence="9">
        <text>(sulfur carrier)-H + L-cysteine = (sulfur carrier)-SH + L-alanine</text>
        <dbReference type="Rhea" id="RHEA:43892"/>
        <dbReference type="Rhea" id="RHEA-COMP:14737"/>
        <dbReference type="Rhea" id="RHEA-COMP:14739"/>
        <dbReference type="ChEBI" id="CHEBI:29917"/>
        <dbReference type="ChEBI" id="CHEBI:35235"/>
        <dbReference type="ChEBI" id="CHEBI:57972"/>
        <dbReference type="ChEBI" id="CHEBI:64428"/>
        <dbReference type="EC" id="2.8.1.7"/>
    </reaction>
</comment>
<evidence type="ECO:0000256" key="8">
    <source>
        <dbReference type="ARBA" id="ARBA00023014"/>
    </source>
</evidence>
<name>A0A224X4Z2_9LACT</name>
<dbReference type="Pfam" id="PF00266">
    <property type="entry name" value="Aminotran_5"/>
    <property type="match status" value="1"/>
</dbReference>